<name>A0A7W9UVH4_9ACTN</name>
<dbReference type="RefSeq" id="WP_184975581.1">
    <property type="nucleotide sequence ID" value="NZ_BAAAWF010000079.1"/>
</dbReference>
<feature type="domain" description="Ig-like" evidence="3">
    <location>
        <begin position="247"/>
        <end position="333"/>
    </location>
</feature>
<proteinExistence type="predicted"/>
<feature type="signal peptide" evidence="2">
    <location>
        <begin position="1"/>
        <end position="30"/>
    </location>
</feature>
<dbReference type="Proteomes" id="UP000585836">
    <property type="component" value="Unassembled WGS sequence"/>
</dbReference>
<keyword evidence="5" id="KW-1185">Reference proteome</keyword>
<accession>A0A7W9UVH4</accession>
<protein>
    <recommendedName>
        <fullName evidence="3">Ig-like domain-containing protein</fullName>
    </recommendedName>
</protein>
<feature type="region of interest" description="Disordered" evidence="1">
    <location>
        <begin position="29"/>
        <end position="58"/>
    </location>
</feature>
<dbReference type="Pfam" id="PF14040">
    <property type="entry name" value="DNase_NucA_NucB"/>
    <property type="match status" value="1"/>
</dbReference>
<evidence type="ECO:0000313" key="5">
    <source>
        <dbReference type="Proteomes" id="UP000585836"/>
    </source>
</evidence>
<dbReference type="InterPro" id="IPR007110">
    <property type="entry name" value="Ig-like_dom"/>
</dbReference>
<evidence type="ECO:0000256" key="2">
    <source>
        <dbReference type="SAM" id="SignalP"/>
    </source>
</evidence>
<keyword evidence="2" id="KW-0732">Signal</keyword>
<feature type="compositionally biased region" description="Low complexity" evidence="1">
    <location>
        <begin position="29"/>
        <end position="39"/>
    </location>
</feature>
<sequence>MKRARHLLAALAALALTAALLALGTSPAAAAPPSAGRAAPKGHGACTATTPGSGPARQGAAWTCIRERPVTAGDLARIRARTAAVPGVAAAPLDGVDPGDNPDASPEALCTSTKRQDVVSNRHAYCMRHGIVYVLENRAGDTIGTAELLVTARSALDPNSVQWQENIAVYAGKYDGVSAVRLALSSSCTACIPGPPAWGGGAIELRAGEEDQTGHLSYETTTRGGGERSRSMIAYQSQTESPDAEYPVISYGQWAGPSVACDGQVGNSPGCIATDDLARVVLSKSQYGASAVAYEWAQNNLSDNNAMGTAKRPLTRDGDEARAKSRSYYTCKAPPKPFVADPTVVNDECDEFPFARTRQGGTIGSMCAEIIPRYVGGGAWRVDVVRDEPVAPCIKAHVPSDQNQNAGRSVGRQVQSERILQGEAYQVVIIP</sequence>
<dbReference type="EMBL" id="JACHJK010000031">
    <property type="protein sequence ID" value="MBB5932733.1"/>
    <property type="molecule type" value="Genomic_DNA"/>
</dbReference>
<reference evidence="4 5" key="1">
    <citation type="submission" date="2020-08" db="EMBL/GenBank/DDBJ databases">
        <title>Genomic Encyclopedia of Type Strains, Phase III (KMG-III): the genomes of soil and plant-associated and newly described type strains.</title>
        <authorList>
            <person name="Whitman W."/>
        </authorList>
    </citation>
    <scope>NUCLEOTIDE SEQUENCE [LARGE SCALE GENOMIC DNA]</scope>
    <source>
        <strain evidence="4 5">CECT 3313</strain>
    </source>
</reference>
<organism evidence="4 5">
    <name type="scientific">Streptomyces echinatus</name>
    <dbReference type="NCBI Taxonomy" id="67293"/>
    <lineage>
        <taxon>Bacteria</taxon>
        <taxon>Bacillati</taxon>
        <taxon>Actinomycetota</taxon>
        <taxon>Actinomycetes</taxon>
        <taxon>Kitasatosporales</taxon>
        <taxon>Streptomycetaceae</taxon>
        <taxon>Streptomyces</taxon>
    </lineage>
</organism>
<evidence type="ECO:0000256" key="1">
    <source>
        <dbReference type="SAM" id="MobiDB-lite"/>
    </source>
</evidence>
<dbReference type="InterPro" id="IPR006311">
    <property type="entry name" value="TAT_signal"/>
</dbReference>
<gene>
    <name evidence="4" type="ORF">FHS34_008253</name>
</gene>
<feature type="chain" id="PRO_5030981386" description="Ig-like domain-containing protein" evidence="2">
    <location>
        <begin position="31"/>
        <end position="431"/>
    </location>
</feature>
<dbReference type="AlphaFoldDB" id="A0A7W9UVH4"/>
<dbReference type="InterPro" id="IPR029476">
    <property type="entry name" value="DNase_NucA_NucB"/>
</dbReference>
<evidence type="ECO:0000259" key="3">
    <source>
        <dbReference type="PROSITE" id="PS50835"/>
    </source>
</evidence>
<evidence type="ECO:0000313" key="4">
    <source>
        <dbReference type="EMBL" id="MBB5932733.1"/>
    </source>
</evidence>
<dbReference type="PROSITE" id="PS51318">
    <property type="entry name" value="TAT"/>
    <property type="match status" value="1"/>
</dbReference>
<comment type="caution">
    <text evidence="4">The sequence shown here is derived from an EMBL/GenBank/DDBJ whole genome shotgun (WGS) entry which is preliminary data.</text>
</comment>
<dbReference type="PROSITE" id="PS50835">
    <property type="entry name" value="IG_LIKE"/>
    <property type="match status" value="1"/>
</dbReference>